<feature type="domain" description="N-acetyltransferase" evidence="4">
    <location>
        <begin position="10"/>
        <end position="173"/>
    </location>
</feature>
<dbReference type="InterPro" id="IPR016181">
    <property type="entry name" value="Acyl_CoA_acyltransferase"/>
</dbReference>
<comment type="caution">
    <text evidence="5">The sequence shown here is derived from an EMBL/GenBank/DDBJ whole genome shotgun (WGS) entry which is preliminary data.</text>
</comment>
<name>A0ABX3H5N1_PAEBO</name>
<dbReference type="Proteomes" id="UP000187412">
    <property type="component" value="Unassembled WGS sequence"/>
</dbReference>
<evidence type="ECO:0000256" key="3">
    <source>
        <dbReference type="ARBA" id="ARBA00038502"/>
    </source>
</evidence>
<organism evidence="5 6">
    <name type="scientific">Paenibacillus borealis</name>
    <dbReference type="NCBI Taxonomy" id="160799"/>
    <lineage>
        <taxon>Bacteria</taxon>
        <taxon>Bacillati</taxon>
        <taxon>Bacillota</taxon>
        <taxon>Bacilli</taxon>
        <taxon>Bacillales</taxon>
        <taxon>Paenibacillaceae</taxon>
        <taxon>Paenibacillus</taxon>
    </lineage>
</organism>
<keyword evidence="2" id="KW-0012">Acyltransferase</keyword>
<dbReference type="PROSITE" id="PS51186">
    <property type="entry name" value="GNAT"/>
    <property type="match status" value="1"/>
</dbReference>
<evidence type="ECO:0000256" key="2">
    <source>
        <dbReference type="ARBA" id="ARBA00023315"/>
    </source>
</evidence>
<dbReference type="PANTHER" id="PTHR43792">
    <property type="entry name" value="GNAT FAMILY, PUTATIVE (AFU_ORTHOLOGUE AFUA_3G00765)-RELATED-RELATED"/>
    <property type="match status" value="1"/>
</dbReference>
<dbReference type="Pfam" id="PF13302">
    <property type="entry name" value="Acetyltransf_3"/>
    <property type="match status" value="1"/>
</dbReference>
<evidence type="ECO:0000256" key="1">
    <source>
        <dbReference type="ARBA" id="ARBA00022679"/>
    </source>
</evidence>
<protein>
    <submittedName>
        <fullName evidence="5">Alanine acetyltransferase</fullName>
    </submittedName>
</protein>
<keyword evidence="6" id="KW-1185">Reference proteome</keyword>
<gene>
    <name evidence="5" type="ORF">BSK56_22625</name>
</gene>
<dbReference type="Gene3D" id="3.40.630.30">
    <property type="match status" value="1"/>
</dbReference>
<dbReference type="InterPro" id="IPR051531">
    <property type="entry name" value="N-acetyltransferase"/>
</dbReference>
<accession>A0ABX3H5N1</accession>
<proteinExistence type="inferred from homology"/>
<dbReference type="SUPFAM" id="SSF55729">
    <property type="entry name" value="Acyl-CoA N-acyltransferases (Nat)"/>
    <property type="match status" value="1"/>
</dbReference>
<comment type="similarity">
    <text evidence="3">Belongs to the acetyltransferase family. RimJ subfamily.</text>
</comment>
<sequence>MQMLDQRVYVRFPEEADAEQLTAMFKRNREFFEKFSPTNPDEFYTEEQQLQIIKKSKSDRAEDRKYDFIVCHKQDDRIIGNVGLSFVVRGPLQCCMIGYCLDQDYNGKGYMTEAVKQVVRYAFEELKFHRITGEASPRNPGSMRVLENAGFHKEGISQSNVKINGVWEDHQVLAIINPSERS</sequence>
<dbReference type="InterPro" id="IPR000182">
    <property type="entry name" value="GNAT_dom"/>
</dbReference>
<evidence type="ECO:0000259" key="4">
    <source>
        <dbReference type="PROSITE" id="PS51186"/>
    </source>
</evidence>
<dbReference type="PANTHER" id="PTHR43792:SF8">
    <property type="entry name" value="[RIBOSOMAL PROTEIN US5]-ALANINE N-ACETYLTRANSFERASE"/>
    <property type="match status" value="1"/>
</dbReference>
<dbReference type="EMBL" id="MPTB01000032">
    <property type="protein sequence ID" value="OMD44508.1"/>
    <property type="molecule type" value="Genomic_DNA"/>
</dbReference>
<evidence type="ECO:0000313" key="5">
    <source>
        <dbReference type="EMBL" id="OMD44508.1"/>
    </source>
</evidence>
<reference evidence="5 6" key="1">
    <citation type="submission" date="2016-10" db="EMBL/GenBank/DDBJ databases">
        <title>Paenibacillus species isolates.</title>
        <authorList>
            <person name="Beno S.M."/>
        </authorList>
    </citation>
    <scope>NUCLEOTIDE SEQUENCE [LARGE SCALE GENOMIC DNA]</scope>
    <source>
        <strain evidence="5 6">FSL H7-0744</strain>
    </source>
</reference>
<keyword evidence="1" id="KW-0808">Transferase</keyword>
<evidence type="ECO:0000313" key="6">
    <source>
        <dbReference type="Proteomes" id="UP000187412"/>
    </source>
</evidence>